<proteinExistence type="predicted"/>
<reference evidence="2" key="1">
    <citation type="submission" date="2022-11" db="UniProtKB">
        <authorList>
            <consortium name="WormBaseParasite"/>
        </authorList>
    </citation>
    <scope>IDENTIFICATION</scope>
</reference>
<dbReference type="WBParaSite" id="PSU_v2.g2888.t1">
    <property type="protein sequence ID" value="PSU_v2.g2888.t1"/>
    <property type="gene ID" value="PSU_v2.g2888"/>
</dbReference>
<accession>A0A914YPZ2</accession>
<evidence type="ECO:0000313" key="2">
    <source>
        <dbReference type="WBParaSite" id="PSU_v2.g2888.t1"/>
    </source>
</evidence>
<protein>
    <submittedName>
        <fullName evidence="2">Uncharacterized protein</fullName>
    </submittedName>
</protein>
<sequence length="246" mass="27470">MTRVKWHFDIKTGALMFKINSVAVAGEVDGGQKSAHGTLTAYYSTPHSVRFVVTSELINCNVLLEWTIDHRWDVEVEVDESEGPLVCALNAENVFVMKILSRHNRNSAADAISQAILPGAREEILNEAAIEHYAREQEVVGKVISGKPLDMKQLNLCTIVVPSAKKFGCLPFHLKAGLQSHVWMKWAVPRIDEEPRPHWRQNCPPANVVSAAFYEALPSELQTNAAILRRQEQHIAPRTFDPANMG</sequence>
<dbReference type="AlphaFoldDB" id="A0A914YPZ2"/>
<name>A0A914YPZ2_9BILA</name>
<evidence type="ECO:0000313" key="1">
    <source>
        <dbReference type="Proteomes" id="UP000887577"/>
    </source>
</evidence>
<organism evidence="1 2">
    <name type="scientific">Panagrolaimus superbus</name>
    <dbReference type="NCBI Taxonomy" id="310955"/>
    <lineage>
        <taxon>Eukaryota</taxon>
        <taxon>Metazoa</taxon>
        <taxon>Ecdysozoa</taxon>
        <taxon>Nematoda</taxon>
        <taxon>Chromadorea</taxon>
        <taxon>Rhabditida</taxon>
        <taxon>Tylenchina</taxon>
        <taxon>Panagrolaimomorpha</taxon>
        <taxon>Panagrolaimoidea</taxon>
        <taxon>Panagrolaimidae</taxon>
        <taxon>Panagrolaimus</taxon>
    </lineage>
</organism>
<dbReference type="Proteomes" id="UP000887577">
    <property type="component" value="Unplaced"/>
</dbReference>
<keyword evidence="1" id="KW-1185">Reference proteome</keyword>